<name>A0A1F5LBB2_PENAI</name>
<dbReference type="SUPFAM" id="SSF52540">
    <property type="entry name" value="P-loop containing nucleoside triphosphate hydrolases"/>
    <property type="match status" value="2"/>
</dbReference>
<keyword evidence="6 8" id="KW-1133">Transmembrane helix</keyword>
<evidence type="ECO:0000313" key="12">
    <source>
        <dbReference type="Proteomes" id="UP000177622"/>
    </source>
</evidence>
<dbReference type="InterPro" id="IPR036640">
    <property type="entry name" value="ABC1_TM_sf"/>
</dbReference>
<feature type="transmembrane region" description="Helical" evidence="8">
    <location>
        <begin position="445"/>
        <end position="469"/>
    </location>
</feature>
<dbReference type="EMBL" id="LXJU01000018">
    <property type="protein sequence ID" value="OGE50211.1"/>
    <property type="molecule type" value="Genomic_DNA"/>
</dbReference>
<evidence type="ECO:0000256" key="8">
    <source>
        <dbReference type="SAM" id="Phobius"/>
    </source>
</evidence>
<dbReference type="Pfam" id="PF00664">
    <property type="entry name" value="ABC_membrane"/>
    <property type="match status" value="2"/>
</dbReference>
<dbReference type="InterPro" id="IPR044746">
    <property type="entry name" value="ABCC_6TM_D1"/>
</dbReference>
<keyword evidence="12" id="KW-1185">Reference proteome</keyword>
<evidence type="ECO:0000256" key="5">
    <source>
        <dbReference type="ARBA" id="ARBA00022840"/>
    </source>
</evidence>
<dbReference type="GO" id="GO:0005524">
    <property type="term" value="F:ATP binding"/>
    <property type="evidence" value="ECO:0007669"/>
    <property type="project" value="UniProtKB-KW"/>
</dbReference>
<dbReference type="InterPro" id="IPR027417">
    <property type="entry name" value="P-loop_NTPase"/>
</dbReference>
<evidence type="ECO:0000256" key="1">
    <source>
        <dbReference type="ARBA" id="ARBA00004141"/>
    </source>
</evidence>
<feature type="transmembrane region" description="Helical" evidence="8">
    <location>
        <begin position="870"/>
        <end position="895"/>
    </location>
</feature>
<dbReference type="InterPro" id="IPR017871">
    <property type="entry name" value="ABC_transporter-like_CS"/>
</dbReference>
<dbReference type="Pfam" id="PF00005">
    <property type="entry name" value="ABC_tran"/>
    <property type="match status" value="2"/>
</dbReference>
<feature type="transmembrane region" description="Helical" evidence="8">
    <location>
        <begin position="1048"/>
        <end position="1077"/>
    </location>
</feature>
<feature type="transmembrane region" description="Helical" evidence="8">
    <location>
        <begin position="838"/>
        <end position="858"/>
    </location>
</feature>
<dbReference type="GO" id="GO:0140359">
    <property type="term" value="F:ABC-type transporter activity"/>
    <property type="evidence" value="ECO:0007669"/>
    <property type="project" value="InterPro"/>
</dbReference>
<evidence type="ECO:0000256" key="6">
    <source>
        <dbReference type="ARBA" id="ARBA00022989"/>
    </source>
</evidence>
<dbReference type="OrthoDB" id="4139357at2759"/>
<feature type="transmembrane region" description="Helical" evidence="8">
    <location>
        <begin position="264"/>
        <end position="286"/>
    </location>
</feature>
<feature type="domain" description="ABC transporter" evidence="9">
    <location>
        <begin position="1101"/>
        <end position="1346"/>
    </location>
</feature>
<proteinExistence type="predicted"/>
<dbReference type="InterPro" id="IPR050173">
    <property type="entry name" value="ABC_transporter_C-like"/>
</dbReference>
<dbReference type="Gene3D" id="1.20.1560.10">
    <property type="entry name" value="ABC transporter type 1, transmembrane domain"/>
    <property type="match status" value="2"/>
</dbReference>
<dbReference type="RefSeq" id="XP_022485660.1">
    <property type="nucleotide sequence ID" value="XM_022634509.1"/>
</dbReference>
<dbReference type="PROSITE" id="PS50893">
    <property type="entry name" value="ABC_TRANSPORTER_2"/>
    <property type="match status" value="2"/>
</dbReference>
<dbReference type="Gene3D" id="3.40.50.300">
    <property type="entry name" value="P-loop containing nucleotide triphosphate hydrolases"/>
    <property type="match status" value="2"/>
</dbReference>
<protein>
    <recommendedName>
        <fullName evidence="13">ABC transporter domain-containing protein</fullName>
    </recommendedName>
</protein>
<dbReference type="STRING" id="1835702.A0A1F5LBB2"/>
<feature type="domain" description="ABC transporter" evidence="9">
    <location>
        <begin position="540"/>
        <end position="788"/>
    </location>
</feature>
<keyword evidence="7 8" id="KW-0472">Membrane</keyword>
<reference evidence="11 12" key="1">
    <citation type="journal article" date="2016" name="Sci. Rep.">
        <title>Penicillium arizonense, a new, genome sequenced fungal species, reveals a high chemical diversity in secreted metabolites.</title>
        <authorList>
            <person name="Grijseels S."/>
            <person name="Nielsen J.C."/>
            <person name="Randelovic M."/>
            <person name="Nielsen J."/>
            <person name="Nielsen K.F."/>
            <person name="Workman M."/>
            <person name="Frisvad J.C."/>
        </authorList>
    </citation>
    <scope>NUCLEOTIDE SEQUENCE [LARGE SCALE GENOMIC DNA]</scope>
    <source>
        <strain evidence="11 12">CBS 141311</strain>
    </source>
</reference>
<dbReference type="InterPro" id="IPR003593">
    <property type="entry name" value="AAA+_ATPase"/>
</dbReference>
<feature type="transmembrane region" description="Helical" evidence="8">
    <location>
        <begin position="228"/>
        <end position="252"/>
    </location>
</feature>
<dbReference type="Proteomes" id="UP000177622">
    <property type="component" value="Unassembled WGS sequence"/>
</dbReference>
<comment type="subcellular location">
    <subcellularLocation>
        <location evidence="1">Membrane</location>
        <topology evidence="1">Multi-pass membrane protein</topology>
    </subcellularLocation>
</comment>
<feature type="transmembrane region" description="Helical" evidence="8">
    <location>
        <begin position="1008"/>
        <end position="1027"/>
    </location>
</feature>
<feature type="domain" description="ABC transmembrane type-1" evidence="10">
    <location>
        <begin position="839"/>
        <end position="1106"/>
    </location>
</feature>
<keyword evidence="3 8" id="KW-0812">Transmembrane</keyword>
<evidence type="ECO:0008006" key="13">
    <source>
        <dbReference type="Google" id="ProtNLM"/>
    </source>
</evidence>
<evidence type="ECO:0000313" key="11">
    <source>
        <dbReference type="EMBL" id="OGE50211.1"/>
    </source>
</evidence>
<dbReference type="SMART" id="SM00382">
    <property type="entry name" value="AAA"/>
    <property type="match status" value="2"/>
</dbReference>
<dbReference type="GO" id="GO:0016020">
    <property type="term" value="C:membrane"/>
    <property type="evidence" value="ECO:0007669"/>
    <property type="project" value="UniProtKB-SubCell"/>
</dbReference>
<dbReference type="CDD" id="cd18579">
    <property type="entry name" value="ABC_6TM_ABCC_D1"/>
    <property type="match status" value="1"/>
</dbReference>
<evidence type="ECO:0000259" key="10">
    <source>
        <dbReference type="PROSITE" id="PS50929"/>
    </source>
</evidence>
<dbReference type="GO" id="GO:0016887">
    <property type="term" value="F:ATP hydrolysis activity"/>
    <property type="evidence" value="ECO:0007669"/>
    <property type="project" value="InterPro"/>
</dbReference>
<dbReference type="PANTHER" id="PTHR24223">
    <property type="entry name" value="ATP-BINDING CASSETTE SUB-FAMILY C"/>
    <property type="match status" value="1"/>
</dbReference>
<dbReference type="InterPro" id="IPR011527">
    <property type="entry name" value="ABC1_TM_dom"/>
</dbReference>
<dbReference type="InterPro" id="IPR044726">
    <property type="entry name" value="ABCC_6TM_D2"/>
</dbReference>
<feature type="domain" description="ABC transmembrane type-1" evidence="10">
    <location>
        <begin position="232"/>
        <end position="507"/>
    </location>
</feature>
<evidence type="ECO:0000256" key="3">
    <source>
        <dbReference type="ARBA" id="ARBA00022692"/>
    </source>
</evidence>
<dbReference type="PROSITE" id="PS50929">
    <property type="entry name" value="ABC_TM1F"/>
    <property type="match status" value="2"/>
</dbReference>
<evidence type="ECO:0000259" key="9">
    <source>
        <dbReference type="PROSITE" id="PS50893"/>
    </source>
</evidence>
<sequence length="1347" mass="148360">MSLILLLCLLQRIRYHRRSDKTLAIVLPVALLTINLGVIWCLLFSNYPDTSLATIIDSTLSLVTTTAALSLHILEQSRCVKPSGAVLVYLACSLTRDLLELQVIPSCLSTGTCHLVKSRICIEGLWLTWDLRANDLFSRLGQKFAFIPEEAAGILSQIFFWWMHPLLREGYSARLNLATLPEIDEALSSQGLRKRALRFWVGRSNPHTRWMLPYALARCLKRPLLSPILPRVFLILFTYLQPIFIGTAIRFVNGASQTILGGDSGFRLVLFATVVYMGIAVSAAIYQHEINRLRVMVRGALIGLVHHQSLHLPNEKSQGSSPLALITSDIDSIDSVGEVFHETWARLIEVATGTVLLAAQIQWFAFLPLIIIFGCSRMSAYVAKHLGNRQKGWNEATQNRLAATTAAIEGIKSLKMMGMEDAIQSQILHLRSNEIKMSKRLRWILVAYNASANALGILAPVLTLILFLLSSQNDRMHADQTFTSLALLAMVTHPANMVMTLIPQAISVMANFDRIQTFISQTSIQDARDVSQGDSAQQFVSMQSVTVAARPLYNPILCDVDLAITRGEIVVCAGAVGSGKTTLAMAVLGEATITTGLICVSSKKIAYCAQEPWLPSVTIREAISGRIVGLDIQWYNIVIEACGLVADFHSFVAGDMALIENNGMNLSGGQKQRIALARAVYSKYRMLVLDDPFSALDEGVTGHIVQRLLGPRGLFRKMATTVLLVSNSSGFTTLTIKVDSSSNIKNWVGEIFSIADRVLLLQDSRLHHHTHLQDPKAAFGLLTLPANLIHTPNRPKEFGGFGKIRKLHLSDAEDDSSRRTGDITIYGYYMRAIGWSNALLLIGCTAGFSFCSTVAQYVLKWATESPRDRIGVYMSLYAAMSFMGWAATSGTVWAAQIKVAVRSGAFLHAQLLDRILKAPLSYFTGTDIGVIMNRFGQDINLVDKQLPPTLANLSTQIFKLLMQLVLLLKIRPMMTLTVPVCAICVYFIQRIYLRTSRQLRFLELESKTFLFTNFLDTANGIVTIRAFGWKDKFDSENVKALDLSQKPFYLLLCLQCWLKVILDCIITGFAVLLIAFTVSYRNTTAGADLGLALNLIIVANTTLLRLWATKSTPLTLRNVSLTVKPGQKTIIVGRTGSGKSTLMLFLLQLLGPGQGSTLIDDINITHMSPRIVRKRGFIAVPQDGLIIPTASLHFNLDPYHTSSEQEISLSLQRTGLWDKILSASAGSAEKAGLSLKIRSLLDLPLSSFLPFSAGQLQLFALSRTLLRIWASTPYKPIVILDEVSSSLDSETESILIDILRDELRDYTVVMIAHRVAGIMGAMRPGIDAIATMQDGGLQTVSIIASSG</sequence>
<dbReference type="SUPFAM" id="SSF90123">
    <property type="entry name" value="ABC transporter transmembrane region"/>
    <property type="match status" value="2"/>
</dbReference>
<dbReference type="PANTHER" id="PTHR24223:SF345">
    <property type="entry name" value="ABC MULTIDRUG TRANSPORTER (EUROFUNG)"/>
    <property type="match status" value="1"/>
</dbReference>
<keyword evidence="4" id="KW-0547">Nucleotide-binding</keyword>
<feature type="transmembrane region" description="Helical" evidence="8">
    <location>
        <begin position="1089"/>
        <end position="1108"/>
    </location>
</feature>
<organism evidence="11 12">
    <name type="scientific">Penicillium arizonense</name>
    <dbReference type="NCBI Taxonomy" id="1835702"/>
    <lineage>
        <taxon>Eukaryota</taxon>
        <taxon>Fungi</taxon>
        <taxon>Dikarya</taxon>
        <taxon>Ascomycota</taxon>
        <taxon>Pezizomycotina</taxon>
        <taxon>Eurotiomycetes</taxon>
        <taxon>Eurotiomycetidae</taxon>
        <taxon>Eurotiales</taxon>
        <taxon>Aspergillaceae</taxon>
        <taxon>Penicillium</taxon>
    </lineage>
</organism>
<comment type="caution">
    <text evidence="11">The sequence shown here is derived from an EMBL/GenBank/DDBJ whole genome shotgun (WGS) entry which is preliminary data.</text>
</comment>
<feature type="transmembrane region" description="Helical" evidence="8">
    <location>
        <begin position="964"/>
        <end position="988"/>
    </location>
</feature>
<evidence type="ECO:0000256" key="4">
    <source>
        <dbReference type="ARBA" id="ARBA00022741"/>
    </source>
</evidence>
<dbReference type="CDD" id="cd18580">
    <property type="entry name" value="ABC_6TM_ABCC_D2"/>
    <property type="match status" value="1"/>
</dbReference>
<gene>
    <name evidence="11" type="ORF">PENARI_c018G02805</name>
</gene>
<keyword evidence="2" id="KW-0813">Transport</keyword>
<evidence type="ECO:0000256" key="7">
    <source>
        <dbReference type="ARBA" id="ARBA00023136"/>
    </source>
</evidence>
<dbReference type="InterPro" id="IPR003439">
    <property type="entry name" value="ABC_transporter-like_ATP-bd"/>
</dbReference>
<accession>A0A1F5LBB2</accession>
<keyword evidence="5" id="KW-0067">ATP-binding</keyword>
<dbReference type="GeneID" id="34579243"/>
<evidence type="ECO:0000256" key="2">
    <source>
        <dbReference type="ARBA" id="ARBA00022448"/>
    </source>
</evidence>
<feature type="transmembrane region" description="Helical" evidence="8">
    <location>
        <begin position="22"/>
        <end position="45"/>
    </location>
</feature>
<dbReference type="PROSITE" id="PS00211">
    <property type="entry name" value="ABC_TRANSPORTER_1"/>
    <property type="match status" value="2"/>
</dbReference>